<proteinExistence type="predicted"/>
<accession>A0ACC1C9W9</accession>
<dbReference type="Proteomes" id="UP001164250">
    <property type="component" value="Chromosome 1"/>
</dbReference>
<sequence length="250" mass="28606">MPLLILLKLMTNVMYFQRFYHHLELKSKDPDAAVPPLDETLKKITECDLELLAESKSIIDAFHRHFELKENPKLKKSTRRFLREKPSGSDEGDADGDVSDAQALNSIEGKPAVLIEKIGDLTPVQDFVAMMSRRDSPEWVGKAIEDMKRKIFELVKSHEGDNYPKAVEFLVALRKGCILEQKVAPLQEPKQFNDFLRSLCKFCQEENIDRLCELLASKELSLIPKSEAIDSDVTDDEAGRFLMRREPKDD</sequence>
<dbReference type="EMBL" id="CM047897">
    <property type="protein sequence ID" value="KAJ0112353.1"/>
    <property type="molecule type" value="Genomic_DNA"/>
</dbReference>
<evidence type="ECO:0000313" key="2">
    <source>
        <dbReference type="Proteomes" id="UP001164250"/>
    </source>
</evidence>
<protein>
    <submittedName>
        <fullName evidence="1">Uncharacterized protein</fullName>
    </submittedName>
</protein>
<evidence type="ECO:0000313" key="1">
    <source>
        <dbReference type="EMBL" id="KAJ0112353.1"/>
    </source>
</evidence>
<keyword evidence="2" id="KW-1185">Reference proteome</keyword>
<reference evidence="2" key="1">
    <citation type="journal article" date="2023" name="G3 (Bethesda)">
        <title>Genome assembly and association tests identify interacting loci associated with vigor, precocity, and sex in interspecific pistachio rootstocks.</title>
        <authorList>
            <person name="Palmer W."/>
            <person name="Jacygrad E."/>
            <person name="Sagayaradj S."/>
            <person name="Cavanaugh K."/>
            <person name="Han R."/>
            <person name="Bertier L."/>
            <person name="Beede B."/>
            <person name="Kafkas S."/>
            <person name="Golino D."/>
            <person name="Preece J."/>
            <person name="Michelmore R."/>
        </authorList>
    </citation>
    <scope>NUCLEOTIDE SEQUENCE [LARGE SCALE GENOMIC DNA]</scope>
</reference>
<name>A0ACC1C9W9_9ROSI</name>
<organism evidence="1 2">
    <name type="scientific">Pistacia atlantica</name>
    <dbReference type="NCBI Taxonomy" id="434234"/>
    <lineage>
        <taxon>Eukaryota</taxon>
        <taxon>Viridiplantae</taxon>
        <taxon>Streptophyta</taxon>
        <taxon>Embryophyta</taxon>
        <taxon>Tracheophyta</taxon>
        <taxon>Spermatophyta</taxon>
        <taxon>Magnoliopsida</taxon>
        <taxon>eudicotyledons</taxon>
        <taxon>Gunneridae</taxon>
        <taxon>Pentapetalae</taxon>
        <taxon>rosids</taxon>
        <taxon>malvids</taxon>
        <taxon>Sapindales</taxon>
        <taxon>Anacardiaceae</taxon>
        <taxon>Pistacia</taxon>
    </lineage>
</organism>
<comment type="caution">
    <text evidence="1">The sequence shown here is derived from an EMBL/GenBank/DDBJ whole genome shotgun (WGS) entry which is preliminary data.</text>
</comment>
<gene>
    <name evidence="1" type="ORF">Patl1_00269</name>
</gene>